<feature type="transmembrane region" description="Helical" evidence="11">
    <location>
        <begin position="20"/>
        <end position="44"/>
    </location>
</feature>
<evidence type="ECO:0000256" key="10">
    <source>
        <dbReference type="SAM" id="Coils"/>
    </source>
</evidence>
<keyword evidence="4 11" id="KW-0812">Transmembrane</keyword>
<evidence type="ECO:0000313" key="13">
    <source>
        <dbReference type="WBParaSite" id="PSU_v2.g886.t1"/>
    </source>
</evidence>
<proteinExistence type="inferred from homology"/>
<sequence>MADTFSSALPGNAGFLTPEIINGIYTFGILFLKLTATVLGVAAFGISARMIDFDVTKVISVFYRKTESEKKMEAMENEIQILKKELHEISEMDEFAKYHRKRRILIKLQDEYEILSQQEGQTKMYKYLKLNILSRVIIAVFAFLFSYLSRDIIVAKIDERIFWPCNFLLTLPWIFTSSDQGGKILTFLVYFV</sequence>
<evidence type="ECO:0000256" key="7">
    <source>
        <dbReference type="ARBA" id="ARBA00023136"/>
    </source>
</evidence>
<feature type="coiled-coil region" evidence="10">
    <location>
        <begin position="65"/>
        <end position="92"/>
    </location>
</feature>
<dbReference type="PANTHER" id="PTHR42650">
    <property type="entry name" value="TAIL-ANCHORED PROTEIN INSERTION RECEPTOR WRB"/>
    <property type="match status" value="1"/>
</dbReference>
<dbReference type="GO" id="GO:0071816">
    <property type="term" value="P:tail-anchored membrane protein insertion into ER membrane"/>
    <property type="evidence" value="ECO:0007669"/>
    <property type="project" value="InterPro"/>
</dbReference>
<dbReference type="GO" id="GO:0043529">
    <property type="term" value="C:GET complex"/>
    <property type="evidence" value="ECO:0007669"/>
    <property type="project" value="TreeGrafter"/>
</dbReference>
<keyword evidence="12" id="KW-1185">Reference proteome</keyword>
<accession>A0A914Z955</accession>
<dbReference type="Pfam" id="PF04420">
    <property type="entry name" value="CHD5"/>
    <property type="match status" value="1"/>
</dbReference>
<evidence type="ECO:0000256" key="11">
    <source>
        <dbReference type="SAM" id="Phobius"/>
    </source>
</evidence>
<evidence type="ECO:0000313" key="12">
    <source>
        <dbReference type="Proteomes" id="UP000887577"/>
    </source>
</evidence>
<dbReference type="PANTHER" id="PTHR42650:SF1">
    <property type="entry name" value="GUIDED ENTRY OF TAIL-ANCHORED PROTEINS FACTOR 1"/>
    <property type="match status" value="1"/>
</dbReference>
<protein>
    <recommendedName>
        <fullName evidence="3">Guided entry of tail-anchored proteins factor 1</fullName>
    </recommendedName>
    <alternativeName>
        <fullName evidence="8">Tail-anchored protein insertion receptor WRB</fullName>
    </alternativeName>
    <alternativeName>
        <fullName evidence="9">Tryptophan-rich basic protein</fullName>
    </alternativeName>
</protein>
<comment type="subcellular location">
    <subcellularLocation>
        <location evidence="1">Endoplasmic reticulum membrane</location>
        <topology evidence="1">Multi-pass membrane protein</topology>
    </subcellularLocation>
</comment>
<organism evidence="12 13">
    <name type="scientific">Panagrolaimus superbus</name>
    <dbReference type="NCBI Taxonomy" id="310955"/>
    <lineage>
        <taxon>Eukaryota</taxon>
        <taxon>Metazoa</taxon>
        <taxon>Ecdysozoa</taxon>
        <taxon>Nematoda</taxon>
        <taxon>Chromadorea</taxon>
        <taxon>Rhabditida</taxon>
        <taxon>Tylenchina</taxon>
        <taxon>Panagrolaimomorpha</taxon>
        <taxon>Panagrolaimoidea</taxon>
        <taxon>Panagrolaimidae</taxon>
        <taxon>Panagrolaimus</taxon>
    </lineage>
</organism>
<evidence type="ECO:0000256" key="6">
    <source>
        <dbReference type="ARBA" id="ARBA00022989"/>
    </source>
</evidence>
<name>A0A914Z955_9BILA</name>
<evidence type="ECO:0000256" key="3">
    <source>
        <dbReference type="ARBA" id="ARBA00017951"/>
    </source>
</evidence>
<evidence type="ECO:0000256" key="5">
    <source>
        <dbReference type="ARBA" id="ARBA00022824"/>
    </source>
</evidence>
<dbReference type="WBParaSite" id="PSU_v2.g886.t1">
    <property type="protein sequence ID" value="PSU_v2.g886.t1"/>
    <property type="gene ID" value="PSU_v2.g886"/>
</dbReference>
<comment type="similarity">
    <text evidence="2">Belongs to the WRB/GET1 family.</text>
</comment>
<evidence type="ECO:0000256" key="9">
    <source>
        <dbReference type="ARBA" id="ARBA00033006"/>
    </source>
</evidence>
<evidence type="ECO:0000256" key="1">
    <source>
        <dbReference type="ARBA" id="ARBA00004477"/>
    </source>
</evidence>
<feature type="transmembrane region" description="Helical" evidence="11">
    <location>
        <begin position="132"/>
        <end position="149"/>
    </location>
</feature>
<keyword evidence="6 11" id="KW-1133">Transmembrane helix</keyword>
<dbReference type="InterPro" id="IPR029012">
    <property type="entry name" value="Helix_hairpin_bin_sf"/>
</dbReference>
<evidence type="ECO:0000256" key="2">
    <source>
        <dbReference type="ARBA" id="ARBA00010799"/>
    </source>
</evidence>
<dbReference type="GO" id="GO:0005789">
    <property type="term" value="C:endoplasmic reticulum membrane"/>
    <property type="evidence" value="ECO:0007669"/>
    <property type="project" value="UniProtKB-SubCell"/>
</dbReference>
<keyword evidence="5" id="KW-0256">Endoplasmic reticulum</keyword>
<reference evidence="13" key="1">
    <citation type="submission" date="2022-11" db="UniProtKB">
        <authorList>
            <consortium name="WormBaseParasite"/>
        </authorList>
    </citation>
    <scope>IDENTIFICATION</scope>
</reference>
<keyword evidence="7 11" id="KW-0472">Membrane</keyword>
<dbReference type="AlphaFoldDB" id="A0A914Z955"/>
<evidence type="ECO:0000256" key="4">
    <source>
        <dbReference type="ARBA" id="ARBA00022692"/>
    </source>
</evidence>
<keyword evidence="10" id="KW-0175">Coiled coil</keyword>
<evidence type="ECO:0000256" key="8">
    <source>
        <dbReference type="ARBA" id="ARBA00032437"/>
    </source>
</evidence>
<dbReference type="GO" id="GO:0043495">
    <property type="term" value="F:protein-membrane adaptor activity"/>
    <property type="evidence" value="ECO:0007669"/>
    <property type="project" value="TreeGrafter"/>
</dbReference>
<dbReference type="Proteomes" id="UP000887577">
    <property type="component" value="Unplaced"/>
</dbReference>
<dbReference type="InterPro" id="IPR028945">
    <property type="entry name" value="Get1"/>
</dbReference>
<dbReference type="Gene3D" id="1.10.287.660">
    <property type="entry name" value="Helix hairpin bin"/>
    <property type="match status" value="1"/>
</dbReference>